<evidence type="ECO:0000256" key="9">
    <source>
        <dbReference type="RuleBase" id="RU004561"/>
    </source>
</evidence>
<organism evidence="12 13">
    <name type="scientific">Flemingia macrophylla</name>
    <dbReference type="NCBI Taxonomy" id="520843"/>
    <lineage>
        <taxon>Eukaryota</taxon>
        <taxon>Viridiplantae</taxon>
        <taxon>Streptophyta</taxon>
        <taxon>Embryophyta</taxon>
        <taxon>Tracheophyta</taxon>
        <taxon>Spermatophyta</taxon>
        <taxon>Magnoliopsida</taxon>
        <taxon>eudicotyledons</taxon>
        <taxon>Gunneridae</taxon>
        <taxon>Pentapetalae</taxon>
        <taxon>rosids</taxon>
        <taxon>fabids</taxon>
        <taxon>Fabales</taxon>
        <taxon>Fabaceae</taxon>
        <taxon>Papilionoideae</taxon>
        <taxon>50 kb inversion clade</taxon>
        <taxon>NPAAA clade</taxon>
        <taxon>indigoferoid/millettioid clade</taxon>
        <taxon>Phaseoleae</taxon>
        <taxon>Flemingia</taxon>
    </lineage>
</organism>
<dbReference type="Proteomes" id="UP001603857">
    <property type="component" value="Unassembled WGS sequence"/>
</dbReference>
<evidence type="ECO:0000313" key="12">
    <source>
        <dbReference type="EMBL" id="KAL2332056.1"/>
    </source>
</evidence>
<dbReference type="PANTHER" id="PTHR31384:SF105">
    <property type="entry name" value="AUXIN RESPONSE FACTOR"/>
    <property type="match status" value="1"/>
</dbReference>
<dbReference type="PROSITE" id="PS51745">
    <property type="entry name" value="PB1"/>
    <property type="match status" value="1"/>
</dbReference>
<dbReference type="SMART" id="SM01019">
    <property type="entry name" value="B3"/>
    <property type="match status" value="1"/>
</dbReference>
<dbReference type="GO" id="GO:0005634">
    <property type="term" value="C:nucleus"/>
    <property type="evidence" value="ECO:0007669"/>
    <property type="project" value="UniProtKB-SubCell"/>
</dbReference>
<dbReference type="InterPro" id="IPR003340">
    <property type="entry name" value="B3_DNA-bd"/>
</dbReference>
<comment type="similarity">
    <text evidence="2 9">Belongs to the ARF family.</text>
</comment>
<evidence type="ECO:0000256" key="8">
    <source>
        <dbReference type="ARBA" id="ARBA00023294"/>
    </source>
</evidence>
<keyword evidence="5 9" id="KW-0238">DNA-binding</keyword>
<keyword evidence="13" id="KW-1185">Reference proteome</keyword>
<dbReference type="PANTHER" id="PTHR31384">
    <property type="entry name" value="AUXIN RESPONSE FACTOR 4-RELATED"/>
    <property type="match status" value="1"/>
</dbReference>
<dbReference type="InterPro" id="IPR015300">
    <property type="entry name" value="DNA-bd_pseudobarrel_sf"/>
</dbReference>
<dbReference type="FunFam" id="2.40.330.10:FF:000001">
    <property type="entry name" value="Auxin response factor"/>
    <property type="match status" value="1"/>
</dbReference>
<comment type="subcellular location">
    <subcellularLocation>
        <location evidence="1 9">Nucleus</location>
    </subcellularLocation>
</comment>
<dbReference type="AlphaFoldDB" id="A0ABD1M8I9"/>
<keyword evidence="7 9" id="KW-0539">Nucleus</keyword>
<feature type="domain" description="PB1" evidence="11">
    <location>
        <begin position="676"/>
        <end position="758"/>
    </location>
</feature>
<comment type="function">
    <text evidence="9">Auxin response factors (ARFs) are transcriptional factors that bind specifically to the DNA sequence 5'-TGTCTC-3' found in the auxin-responsive promoter elements (AuxREs).</text>
</comment>
<dbReference type="GO" id="GO:0009734">
    <property type="term" value="P:auxin-activated signaling pathway"/>
    <property type="evidence" value="ECO:0007669"/>
    <property type="project" value="UniProtKB-KW"/>
</dbReference>
<evidence type="ECO:0000313" key="13">
    <source>
        <dbReference type="Proteomes" id="UP001603857"/>
    </source>
</evidence>
<evidence type="ECO:0000256" key="3">
    <source>
        <dbReference type="ARBA" id="ARBA00011726"/>
    </source>
</evidence>
<reference evidence="12 13" key="1">
    <citation type="submission" date="2024-08" db="EMBL/GenBank/DDBJ databases">
        <title>Insights into the chromosomal genome structure of Flemingia macrophylla.</title>
        <authorList>
            <person name="Ding Y."/>
            <person name="Zhao Y."/>
            <person name="Bi W."/>
            <person name="Wu M."/>
            <person name="Zhao G."/>
            <person name="Gong Y."/>
            <person name="Li W."/>
            <person name="Zhang P."/>
        </authorList>
    </citation>
    <scope>NUCLEOTIDE SEQUENCE [LARGE SCALE GENOMIC DNA]</scope>
    <source>
        <strain evidence="12">DYQJB</strain>
        <tissue evidence="12">Leaf</tissue>
    </source>
</reference>
<sequence length="804" mass="89255">MEIDLNDSVTEADEKTASCNGECEKGAAAACVCSLSSPTCSSSGSSSTRVSSSYLELWHACAGPLTCLPKKGNVVVYFPQGHLEQAASFSPFSPMEMPTYDLQPQIFCRVVNIQLLANKENDEVYTQVTLLPQAELAGMYLEGKELEELGADEEGNETPPAKSTPHMFCKTLTASDTSTHGGFSVPRRAAEDCFPPLDYKQQRPSQELVAKDLHGVEWKFRHIYRGQPRRHLLTTGWSIFVSQKNLVSGDAVLFLRGENGELRLGIRRAARPRNGLPESIVGSQSYYPNFLSSVANAISAKSMFHVFYSPRASHADFVVPYQKYVKSIKNPVTIGTRFKMKFEMDESPERRCTSGIVTGMSDLDPYKWPKSKWRCLMVRWDEGIEINHQDRVSPWEIDPSASLPPLSIQSSRRLKKLRPGLQAASPSHLITAGGSGFMDSEESVRSSKVLQGQENTGFMSLYYGCDTVTKQPEFEIRSPTHSDLASTGVRKIAAAEFMRVHPSSYAGFTESNRFPRVLQGQEVCPYRSPTGKVDMNFGAWGKPNVACTYNLHQATKPNFHSLGPEVIQTAYYPYGDIHRGGQGSNMLSSKPASFQGGNVPFNTPSTQSEIMRNEVGRSDVVTVPNEQKLLDNIPGAANMRIPDDDNFKEKVNACKLFGFPLSRETTTQTLQNSAKRSCTKVHKQGSLVGRAIDLSRLSSYNDLLIELERLFGMEGLLRDPNNGWRILYTDSENDIMVVGDDPWHEFCDVVSKIHIHTQEEVEKMTIEMMNDDTQSCLEQAPVVMEASKSSSVCQPDSSPTVVRM</sequence>
<evidence type="ECO:0000259" key="10">
    <source>
        <dbReference type="PROSITE" id="PS50863"/>
    </source>
</evidence>
<evidence type="ECO:0000256" key="6">
    <source>
        <dbReference type="ARBA" id="ARBA00023163"/>
    </source>
</evidence>
<dbReference type="Pfam" id="PF02362">
    <property type="entry name" value="B3"/>
    <property type="match status" value="1"/>
</dbReference>
<dbReference type="FunFam" id="2.30.30.1040:FF:000001">
    <property type="entry name" value="Auxin response factor"/>
    <property type="match status" value="1"/>
</dbReference>
<evidence type="ECO:0000256" key="4">
    <source>
        <dbReference type="ARBA" id="ARBA00023015"/>
    </source>
</evidence>
<evidence type="ECO:0000256" key="1">
    <source>
        <dbReference type="ARBA" id="ARBA00004123"/>
    </source>
</evidence>
<comment type="caution">
    <text evidence="12">The sequence shown here is derived from an EMBL/GenBank/DDBJ whole genome shotgun (WGS) entry which is preliminary data.</text>
</comment>
<dbReference type="CDD" id="cd10017">
    <property type="entry name" value="B3_DNA"/>
    <property type="match status" value="1"/>
</dbReference>
<dbReference type="GO" id="GO:0003677">
    <property type="term" value="F:DNA binding"/>
    <property type="evidence" value="ECO:0007669"/>
    <property type="project" value="UniProtKB-KW"/>
</dbReference>
<dbReference type="EMBL" id="JBGMDY010000006">
    <property type="protein sequence ID" value="KAL2332056.1"/>
    <property type="molecule type" value="Genomic_DNA"/>
</dbReference>
<keyword evidence="6 9" id="KW-0804">Transcription</keyword>
<comment type="subunit">
    <text evidence="3 9">Homodimers and heterodimers.</text>
</comment>
<evidence type="ECO:0000256" key="7">
    <source>
        <dbReference type="ARBA" id="ARBA00023242"/>
    </source>
</evidence>
<keyword evidence="8 9" id="KW-0927">Auxin signaling pathway</keyword>
<feature type="domain" description="TF-B3" evidence="10">
    <location>
        <begin position="168"/>
        <end position="270"/>
    </location>
</feature>
<dbReference type="InterPro" id="IPR044835">
    <property type="entry name" value="ARF_plant"/>
</dbReference>
<dbReference type="FunFam" id="3.10.20.90:FF:000047">
    <property type="entry name" value="Auxin response factor"/>
    <property type="match status" value="1"/>
</dbReference>
<dbReference type="SUPFAM" id="SSF101936">
    <property type="entry name" value="DNA-binding pseudobarrel domain"/>
    <property type="match status" value="1"/>
</dbReference>
<dbReference type="Pfam" id="PF06507">
    <property type="entry name" value="ARF_AD"/>
    <property type="match status" value="1"/>
</dbReference>
<evidence type="ECO:0000256" key="5">
    <source>
        <dbReference type="ARBA" id="ARBA00023125"/>
    </source>
</evidence>
<dbReference type="Gene3D" id="3.10.20.90">
    <property type="entry name" value="Phosphatidylinositol 3-kinase Catalytic Subunit, Chain A, domain 1"/>
    <property type="match status" value="1"/>
</dbReference>
<dbReference type="SUPFAM" id="SSF54277">
    <property type="entry name" value="CAD &amp; PB1 domains"/>
    <property type="match status" value="1"/>
</dbReference>
<protein>
    <recommendedName>
        <fullName evidence="9">Auxin response factor</fullName>
    </recommendedName>
</protein>
<evidence type="ECO:0000259" key="11">
    <source>
        <dbReference type="PROSITE" id="PS51745"/>
    </source>
</evidence>
<accession>A0ABD1M8I9</accession>
<dbReference type="InterPro" id="IPR053793">
    <property type="entry name" value="PB1-like"/>
</dbReference>
<evidence type="ECO:0000256" key="2">
    <source>
        <dbReference type="ARBA" id="ARBA00007853"/>
    </source>
</evidence>
<dbReference type="PROSITE" id="PS50863">
    <property type="entry name" value="B3"/>
    <property type="match status" value="1"/>
</dbReference>
<gene>
    <name evidence="12" type="ORF">Fmac_019637</name>
</gene>
<dbReference type="Gene3D" id="2.30.30.1040">
    <property type="match status" value="1"/>
</dbReference>
<proteinExistence type="inferred from homology"/>
<keyword evidence="4 9" id="KW-0805">Transcription regulation</keyword>
<dbReference type="InterPro" id="IPR010525">
    <property type="entry name" value="ARF_dom"/>
</dbReference>
<dbReference type="Gene3D" id="2.40.330.10">
    <property type="entry name" value="DNA-binding pseudobarrel domain"/>
    <property type="match status" value="1"/>
</dbReference>
<name>A0ABD1M8I9_9FABA</name>